<comment type="caution">
    <text evidence="1">The sequence shown here is derived from an EMBL/GenBank/DDBJ whole genome shotgun (WGS) entry which is preliminary data.</text>
</comment>
<organism evidence="1 2">
    <name type="scientific">Daphnia magna</name>
    <dbReference type="NCBI Taxonomy" id="35525"/>
    <lineage>
        <taxon>Eukaryota</taxon>
        <taxon>Metazoa</taxon>
        <taxon>Ecdysozoa</taxon>
        <taxon>Arthropoda</taxon>
        <taxon>Crustacea</taxon>
        <taxon>Branchiopoda</taxon>
        <taxon>Diplostraca</taxon>
        <taxon>Cladocera</taxon>
        <taxon>Anomopoda</taxon>
        <taxon>Daphniidae</taxon>
        <taxon>Daphnia</taxon>
    </lineage>
</organism>
<evidence type="ECO:0000313" key="1">
    <source>
        <dbReference type="EMBL" id="KAK4037828.1"/>
    </source>
</evidence>
<dbReference type="EMBL" id="JAOYFB010000040">
    <property type="protein sequence ID" value="KAK4037828.1"/>
    <property type="molecule type" value="Genomic_DNA"/>
</dbReference>
<gene>
    <name evidence="1" type="ORF">OUZ56_029854</name>
</gene>
<accession>A0ABR0B7Z9</accession>
<reference evidence="1 2" key="1">
    <citation type="journal article" date="2023" name="Nucleic Acids Res.">
        <title>The hologenome of Daphnia magna reveals possible DNA methylation and microbiome-mediated evolution of the host genome.</title>
        <authorList>
            <person name="Chaturvedi A."/>
            <person name="Li X."/>
            <person name="Dhandapani V."/>
            <person name="Marshall H."/>
            <person name="Kissane S."/>
            <person name="Cuenca-Cambronero M."/>
            <person name="Asole G."/>
            <person name="Calvet F."/>
            <person name="Ruiz-Romero M."/>
            <person name="Marangio P."/>
            <person name="Guigo R."/>
            <person name="Rago D."/>
            <person name="Mirbahai L."/>
            <person name="Eastwood N."/>
            <person name="Colbourne J.K."/>
            <person name="Zhou J."/>
            <person name="Mallon E."/>
            <person name="Orsini L."/>
        </authorList>
    </citation>
    <scope>NUCLEOTIDE SEQUENCE [LARGE SCALE GENOMIC DNA]</scope>
    <source>
        <strain evidence="1">LRV0_1</strain>
    </source>
</reference>
<evidence type="ECO:0000313" key="2">
    <source>
        <dbReference type="Proteomes" id="UP001234178"/>
    </source>
</evidence>
<dbReference type="Proteomes" id="UP001234178">
    <property type="component" value="Unassembled WGS sequence"/>
</dbReference>
<proteinExistence type="predicted"/>
<protein>
    <submittedName>
        <fullName evidence="1">Uncharacterized protein</fullName>
    </submittedName>
</protein>
<name>A0ABR0B7Z9_9CRUS</name>
<sequence>MKKGTRKVRNLAGGLLFRKGLRAAFQVIYYGEEGEALFLPLQAEVVVQSWRFSIA</sequence>
<keyword evidence="2" id="KW-1185">Reference proteome</keyword>